<reference evidence="3 4" key="1">
    <citation type="submission" date="2018-11" db="EMBL/GenBank/DDBJ databases">
        <authorList>
            <consortium name="Pathogen Informatics"/>
        </authorList>
    </citation>
    <scope>NUCLEOTIDE SEQUENCE [LARGE SCALE GENOMIC DNA]</scope>
</reference>
<feature type="domain" description="GPR180/TMEM145 transmembrane" evidence="2">
    <location>
        <begin position="2"/>
        <end position="195"/>
    </location>
</feature>
<dbReference type="Proteomes" id="UP000281553">
    <property type="component" value="Unassembled WGS sequence"/>
</dbReference>
<gene>
    <name evidence="3" type="ORF">DILT_LOCUS9364</name>
</gene>
<dbReference type="InterPro" id="IPR019336">
    <property type="entry name" value="GPR180/TMEM145_TM"/>
</dbReference>
<dbReference type="InterPro" id="IPR047831">
    <property type="entry name" value="GPR180/TMEM145"/>
</dbReference>
<dbReference type="GO" id="GO:0019236">
    <property type="term" value="P:response to pheromone"/>
    <property type="evidence" value="ECO:0007669"/>
    <property type="project" value="InterPro"/>
</dbReference>
<evidence type="ECO:0000256" key="1">
    <source>
        <dbReference type="SAM" id="Phobius"/>
    </source>
</evidence>
<evidence type="ECO:0000313" key="3">
    <source>
        <dbReference type="EMBL" id="VDN13533.1"/>
    </source>
</evidence>
<dbReference type="GO" id="GO:0007186">
    <property type="term" value="P:G protein-coupled receptor signaling pathway"/>
    <property type="evidence" value="ECO:0007669"/>
    <property type="project" value="InterPro"/>
</dbReference>
<sequence length="204" mass="22838">MLHTTALVFFIGIMFRAISLTVQMLGWWLLVISDEKPPALDMLGAVFSLAANFIFICNALSIAFGYTIVCGHFNFEVCNLYGGFLLVYIVGSGALGVLDSWTTDADRFFVYEAGAGLGFFFLRLFGWSVTLAACLFTVFHHRRKIRFYSVFMPTISVWYLALPLTVLLVKGCIVDYDRARIVYAVELFLDLFASVAILVSTNRS</sequence>
<dbReference type="EMBL" id="UYRU01056631">
    <property type="protein sequence ID" value="VDN13533.1"/>
    <property type="molecule type" value="Genomic_DNA"/>
</dbReference>
<keyword evidence="1" id="KW-0812">Transmembrane</keyword>
<dbReference type="OrthoDB" id="205745at2759"/>
<organism evidence="3 4">
    <name type="scientific">Dibothriocephalus latus</name>
    <name type="common">Fish tapeworm</name>
    <name type="synonym">Diphyllobothrium latum</name>
    <dbReference type="NCBI Taxonomy" id="60516"/>
    <lineage>
        <taxon>Eukaryota</taxon>
        <taxon>Metazoa</taxon>
        <taxon>Spiralia</taxon>
        <taxon>Lophotrochozoa</taxon>
        <taxon>Platyhelminthes</taxon>
        <taxon>Cestoda</taxon>
        <taxon>Eucestoda</taxon>
        <taxon>Diphyllobothriidea</taxon>
        <taxon>Diphyllobothriidae</taxon>
        <taxon>Dibothriocephalus</taxon>
    </lineage>
</organism>
<feature type="transmembrane region" description="Helical" evidence="1">
    <location>
        <begin position="118"/>
        <end position="138"/>
    </location>
</feature>
<feature type="transmembrane region" description="Helical" evidence="1">
    <location>
        <begin position="181"/>
        <end position="199"/>
    </location>
</feature>
<keyword evidence="1" id="KW-1133">Transmembrane helix</keyword>
<keyword evidence="1" id="KW-0472">Membrane</keyword>
<accession>A0A3P7LR89</accession>
<name>A0A3P7LR89_DIBLA</name>
<feature type="transmembrane region" description="Helical" evidence="1">
    <location>
        <begin position="42"/>
        <end position="66"/>
    </location>
</feature>
<dbReference type="PANTHER" id="PTHR23252">
    <property type="entry name" value="INTIMAL THICKNESS RECEPTOR-RELATED"/>
    <property type="match status" value="1"/>
</dbReference>
<feature type="transmembrane region" description="Helical" evidence="1">
    <location>
        <begin position="78"/>
        <end position="98"/>
    </location>
</feature>
<evidence type="ECO:0000259" key="2">
    <source>
        <dbReference type="Pfam" id="PF10192"/>
    </source>
</evidence>
<feature type="transmembrane region" description="Helical" evidence="1">
    <location>
        <begin position="7"/>
        <end position="30"/>
    </location>
</feature>
<feature type="transmembrane region" description="Helical" evidence="1">
    <location>
        <begin position="150"/>
        <end position="169"/>
    </location>
</feature>
<protein>
    <recommendedName>
        <fullName evidence="2">GPR180/TMEM145 transmembrane domain-containing protein</fullName>
    </recommendedName>
</protein>
<dbReference type="AlphaFoldDB" id="A0A3P7LR89"/>
<keyword evidence="4" id="KW-1185">Reference proteome</keyword>
<proteinExistence type="predicted"/>
<dbReference type="Pfam" id="PF10192">
    <property type="entry name" value="GPR180-TMEM145_TM"/>
    <property type="match status" value="1"/>
</dbReference>
<evidence type="ECO:0000313" key="4">
    <source>
        <dbReference type="Proteomes" id="UP000281553"/>
    </source>
</evidence>
<dbReference type="PANTHER" id="PTHR23252:SF24">
    <property type="entry name" value="TRANSMEMBRANE PROTEIN 145"/>
    <property type="match status" value="1"/>
</dbReference>